<gene>
    <name evidence="3" type="ORF">LWI28_028814</name>
</gene>
<proteinExistence type="predicted"/>
<keyword evidence="1" id="KW-0175">Coiled coil</keyword>
<comment type="caution">
    <text evidence="3">The sequence shown here is derived from an EMBL/GenBank/DDBJ whole genome shotgun (WGS) entry which is preliminary data.</text>
</comment>
<keyword evidence="4" id="KW-1185">Reference proteome</keyword>
<reference evidence="3" key="2">
    <citation type="submission" date="2023-02" db="EMBL/GenBank/DDBJ databases">
        <authorList>
            <person name="Swenson N.G."/>
            <person name="Wegrzyn J.L."/>
            <person name="Mcevoy S.L."/>
        </authorList>
    </citation>
    <scope>NUCLEOTIDE SEQUENCE</scope>
    <source>
        <strain evidence="3">91603</strain>
        <tissue evidence="3">Leaf</tissue>
    </source>
</reference>
<feature type="coiled-coil region" evidence="1">
    <location>
        <begin position="365"/>
        <end position="417"/>
    </location>
</feature>
<dbReference type="Proteomes" id="UP001064489">
    <property type="component" value="Chromosome 9"/>
</dbReference>
<name>A0AAD5JKR6_ACENE</name>
<evidence type="ECO:0000256" key="1">
    <source>
        <dbReference type="SAM" id="Coils"/>
    </source>
</evidence>
<dbReference type="AlphaFoldDB" id="A0AAD5JKR6"/>
<feature type="region of interest" description="Disordered" evidence="2">
    <location>
        <begin position="144"/>
        <end position="170"/>
    </location>
</feature>
<sequence>MWDKVGRVGLSFGPPNQVEHLKVVGLEEWNHFKEPKSIISNVGPMGGAQSDVKVVDQSIRVDESNLGKNQKKWVGKHKLQFMGNEYRVVESYSGKISFESSQGGNDGNAALRKKNRSTESILAVKWDNSEEVRAKAKLNSIRDHLPKSSSMNPKEDALTKGHNQSSESCEEVSTAPITFPTTMNVNPLNKNCKILDWMGSGEIVDEGRWSSSEPNALVHHVPIGPNAMRVWVDRDSMDFFTDYQGLSYETHGNSFNTNWWTNQDSFSSYQSNTIDDERKNFMEKHFREIESIQASQQETMELLQSAQQAYEKKMRNHLVFSQPDQSLESVYPNQGRTRSRVDAFVQVYENDAETKDEPPKTQERSTKLEEKLALLQERLAETFQEKEELERKLQLVMKELEENEDLGKVKVEELEMQNKKLTLEANMLK</sequence>
<dbReference type="EMBL" id="JAJSOW010000001">
    <property type="protein sequence ID" value="KAI9201758.1"/>
    <property type="molecule type" value="Genomic_DNA"/>
</dbReference>
<reference evidence="3" key="1">
    <citation type="journal article" date="2022" name="Plant J.">
        <title>Strategies of tolerance reflected in two North American maple genomes.</title>
        <authorList>
            <person name="McEvoy S.L."/>
            <person name="Sezen U.U."/>
            <person name="Trouern-Trend A."/>
            <person name="McMahon S.M."/>
            <person name="Schaberg P.G."/>
            <person name="Yang J."/>
            <person name="Wegrzyn J.L."/>
            <person name="Swenson N.G."/>
        </authorList>
    </citation>
    <scope>NUCLEOTIDE SEQUENCE</scope>
    <source>
        <strain evidence="3">91603</strain>
    </source>
</reference>
<evidence type="ECO:0000313" key="4">
    <source>
        <dbReference type="Proteomes" id="UP001064489"/>
    </source>
</evidence>
<accession>A0AAD5JKR6</accession>
<evidence type="ECO:0000256" key="2">
    <source>
        <dbReference type="SAM" id="MobiDB-lite"/>
    </source>
</evidence>
<protein>
    <submittedName>
        <fullName evidence="3">Uncharacterized protein</fullName>
    </submittedName>
</protein>
<organism evidence="3 4">
    <name type="scientific">Acer negundo</name>
    <name type="common">Box elder</name>
    <dbReference type="NCBI Taxonomy" id="4023"/>
    <lineage>
        <taxon>Eukaryota</taxon>
        <taxon>Viridiplantae</taxon>
        <taxon>Streptophyta</taxon>
        <taxon>Embryophyta</taxon>
        <taxon>Tracheophyta</taxon>
        <taxon>Spermatophyta</taxon>
        <taxon>Magnoliopsida</taxon>
        <taxon>eudicotyledons</taxon>
        <taxon>Gunneridae</taxon>
        <taxon>Pentapetalae</taxon>
        <taxon>rosids</taxon>
        <taxon>malvids</taxon>
        <taxon>Sapindales</taxon>
        <taxon>Sapindaceae</taxon>
        <taxon>Hippocastanoideae</taxon>
        <taxon>Acereae</taxon>
        <taxon>Acer</taxon>
    </lineage>
</organism>
<evidence type="ECO:0000313" key="3">
    <source>
        <dbReference type="EMBL" id="KAI9201758.1"/>
    </source>
</evidence>